<protein>
    <submittedName>
        <fullName evidence="1">Uncharacterized protein</fullName>
    </submittedName>
</protein>
<dbReference type="Proteomes" id="UP001177023">
    <property type="component" value="Unassembled WGS sequence"/>
</dbReference>
<dbReference type="AlphaFoldDB" id="A0AA36CZQ6"/>
<name>A0AA36CZQ6_9BILA</name>
<evidence type="ECO:0000313" key="2">
    <source>
        <dbReference type="Proteomes" id="UP001177023"/>
    </source>
</evidence>
<sequence>MYSDSGRKIPFPIPVFTENFKGNTMLAPNWADCPLNSEAFKKACPTYTVYPKYLAQVETRPVGVREEARAFYRDIQAYQGGTFPHSDMTKAGLLAGELVYQMMDNFKQHRDCTEANKMLCQLKFYGHFTVRE</sequence>
<feature type="non-terminal residue" evidence="1">
    <location>
        <position position="132"/>
    </location>
</feature>
<dbReference type="EMBL" id="CATQJA010002652">
    <property type="protein sequence ID" value="CAJ0577931.1"/>
    <property type="molecule type" value="Genomic_DNA"/>
</dbReference>
<gene>
    <name evidence="1" type="ORF">MSPICULIGERA_LOCUS16195</name>
</gene>
<evidence type="ECO:0000313" key="1">
    <source>
        <dbReference type="EMBL" id="CAJ0577931.1"/>
    </source>
</evidence>
<comment type="caution">
    <text evidence="1">The sequence shown here is derived from an EMBL/GenBank/DDBJ whole genome shotgun (WGS) entry which is preliminary data.</text>
</comment>
<proteinExistence type="predicted"/>
<organism evidence="1 2">
    <name type="scientific">Mesorhabditis spiculigera</name>
    <dbReference type="NCBI Taxonomy" id="96644"/>
    <lineage>
        <taxon>Eukaryota</taxon>
        <taxon>Metazoa</taxon>
        <taxon>Ecdysozoa</taxon>
        <taxon>Nematoda</taxon>
        <taxon>Chromadorea</taxon>
        <taxon>Rhabditida</taxon>
        <taxon>Rhabditina</taxon>
        <taxon>Rhabditomorpha</taxon>
        <taxon>Rhabditoidea</taxon>
        <taxon>Rhabditidae</taxon>
        <taxon>Mesorhabditinae</taxon>
        <taxon>Mesorhabditis</taxon>
    </lineage>
</organism>
<accession>A0AA36CZQ6</accession>
<keyword evidence="2" id="KW-1185">Reference proteome</keyword>
<reference evidence="1" key="1">
    <citation type="submission" date="2023-06" db="EMBL/GenBank/DDBJ databases">
        <authorList>
            <person name="Delattre M."/>
        </authorList>
    </citation>
    <scope>NUCLEOTIDE SEQUENCE</scope>
    <source>
        <strain evidence="1">AF72</strain>
    </source>
</reference>